<organism evidence="4 5">
    <name type="scientific">Chthoniobacter flavus Ellin428</name>
    <dbReference type="NCBI Taxonomy" id="497964"/>
    <lineage>
        <taxon>Bacteria</taxon>
        <taxon>Pseudomonadati</taxon>
        <taxon>Verrucomicrobiota</taxon>
        <taxon>Spartobacteria</taxon>
        <taxon>Chthoniobacterales</taxon>
        <taxon>Chthoniobacteraceae</taxon>
        <taxon>Chthoniobacter</taxon>
    </lineage>
</organism>
<reference evidence="4 5" key="1">
    <citation type="journal article" date="2011" name="J. Bacteriol.">
        <title>Genome sequence of Chthoniobacter flavus Ellin428, an aerobic heterotrophic soil bacterium.</title>
        <authorList>
            <person name="Kant R."/>
            <person name="van Passel M.W."/>
            <person name="Palva A."/>
            <person name="Lucas S."/>
            <person name="Lapidus A."/>
            <person name="Glavina Del Rio T."/>
            <person name="Dalin E."/>
            <person name="Tice H."/>
            <person name="Bruce D."/>
            <person name="Goodwin L."/>
            <person name="Pitluck S."/>
            <person name="Larimer F.W."/>
            <person name="Land M.L."/>
            <person name="Hauser L."/>
            <person name="Sangwan P."/>
            <person name="de Vos W.M."/>
            <person name="Janssen P.H."/>
            <person name="Smidt H."/>
        </authorList>
    </citation>
    <scope>NUCLEOTIDE SEQUENCE [LARGE SCALE GENOMIC DNA]</scope>
    <source>
        <strain evidence="4 5">Ellin428</strain>
    </source>
</reference>
<dbReference type="STRING" id="497964.CfE428DRAFT_5648"/>
<evidence type="ECO:0000259" key="3">
    <source>
        <dbReference type="PROSITE" id="PS50110"/>
    </source>
</evidence>
<gene>
    <name evidence="4" type="ORF">CfE428DRAFT_5648</name>
</gene>
<keyword evidence="5" id="KW-1185">Reference proteome</keyword>
<evidence type="ECO:0000256" key="2">
    <source>
        <dbReference type="PROSITE-ProRule" id="PRU00169"/>
    </source>
</evidence>
<proteinExistence type="predicted"/>
<dbReference type="EMBL" id="ABVL01000027">
    <property type="protein sequence ID" value="EDY16839.1"/>
    <property type="molecule type" value="Genomic_DNA"/>
</dbReference>
<dbReference type="AlphaFoldDB" id="B4D9Q8"/>
<dbReference type="InterPro" id="IPR011006">
    <property type="entry name" value="CheY-like_superfamily"/>
</dbReference>
<dbReference type="GO" id="GO:0000160">
    <property type="term" value="P:phosphorelay signal transduction system"/>
    <property type="evidence" value="ECO:0007669"/>
    <property type="project" value="InterPro"/>
</dbReference>
<dbReference type="PROSITE" id="PS50110">
    <property type="entry name" value="RESPONSE_REGULATORY"/>
    <property type="match status" value="1"/>
</dbReference>
<dbReference type="Gene3D" id="3.40.50.2300">
    <property type="match status" value="1"/>
</dbReference>
<sequence>MPGPDEIQWVKATANELNNLLQVISESSQVLETICAESPDTEKYFAILRSGVERATKVTRMMVDRVGGYQADMGGAVKVEPPAPVVVRPPVPHPVSDVRIYNPTGQRELVMIVDDEDLVTILAQRVLTDEGYRIVTAKDGFQAIEIYRKLKEQIALIILDFTMPIMDGADVFAELLQINPKAPVVLSSGFAEQERLRSMLARGLRGFIPKPYTQQKLLTQIRSVLDTLNAERSGERRIM</sequence>
<dbReference type="SMART" id="SM00448">
    <property type="entry name" value="REC"/>
    <property type="match status" value="1"/>
</dbReference>
<dbReference type="InParanoid" id="B4D9Q8"/>
<evidence type="ECO:0000256" key="1">
    <source>
        <dbReference type="ARBA" id="ARBA00022553"/>
    </source>
</evidence>
<comment type="caution">
    <text evidence="4">The sequence shown here is derived from an EMBL/GenBank/DDBJ whole genome shotgun (WGS) entry which is preliminary data.</text>
</comment>
<evidence type="ECO:0000313" key="4">
    <source>
        <dbReference type="EMBL" id="EDY16839.1"/>
    </source>
</evidence>
<protein>
    <submittedName>
        <fullName evidence="4">Response regulator receiver protein</fullName>
    </submittedName>
</protein>
<dbReference type="Pfam" id="PF00072">
    <property type="entry name" value="Response_reg"/>
    <property type="match status" value="1"/>
</dbReference>
<feature type="modified residue" description="4-aspartylphosphate" evidence="2">
    <location>
        <position position="160"/>
    </location>
</feature>
<keyword evidence="1 2" id="KW-0597">Phosphoprotein</keyword>
<name>B4D9Q8_9BACT</name>
<dbReference type="InterPro" id="IPR001789">
    <property type="entry name" value="Sig_transdc_resp-reg_receiver"/>
</dbReference>
<evidence type="ECO:0000313" key="5">
    <source>
        <dbReference type="Proteomes" id="UP000005824"/>
    </source>
</evidence>
<dbReference type="RefSeq" id="WP_006982969.1">
    <property type="nucleotide sequence ID" value="NZ_ABVL01000027.1"/>
</dbReference>
<dbReference type="PANTHER" id="PTHR44591:SF20">
    <property type="entry name" value="PROTEIN PILH"/>
    <property type="match status" value="1"/>
</dbReference>
<dbReference type="eggNOG" id="COG0784">
    <property type="taxonomic scope" value="Bacteria"/>
</dbReference>
<dbReference type="Proteomes" id="UP000005824">
    <property type="component" value="Unassembled WGS sequence"/>
</dbReference>
<dbReference type="PANTHER" id="PTHR44591">
    <property type="entry name" value="STRESS RESPONSE REGULATOR PROTEIN 1"/>
    <property type="match status" value="1"/>
</dbReference>
<feature type="domain" description="Response regulatory" evidence="3">
    <location>
        <begin position="109"/>
        <end position="225"/>
    </location>
</feature>
<dbReference type="SUPFAM" id="SSF52172">
    <property type="entry name" value="CheY-like"/>
    <property type="match status" value="1"/>
</dbReference>
<dbReference type="InterPro" id="IPR050595">
    <property type="entry name" value="Bact_response_regulator"/>
</dbReference>
<accession>B4D9Q8</accession>